<evidence type="ECO:0000313" key="6">
    <source>
        <dbReference type="Proteomes" id="UP001165367"/>
    </source>
</evidence>
<comment type="function">
    <text evidence="4">Converts 4-O-beta-D-mannopyranosyl-D-glucopyranose (Man-Glc) to mannose 1-phosphate (Man1P) and glucose.</text>
</comment>
<evidence type="ECO:0000313" key="5">
    <source>
        <dbReference type="EMBL" id="MCG2614389.1"/>
    </source>
</evidence>
<dbReference type="InterPro" id="IPR007184">
    <property type="entry name" value="Mannoside_phosphorylase"/>
</dbReference>
<evidence type="ECO:0000256" key="1">
    <source>
        <dbReference type="ARBA" id="ARBA00022676"/>
    </source>
</evidence>
<keyword evidence="5" id="KW-0378">Hydrolase</keyword>
<dbReference type="EMBL" id="JAKLTR010000004">
    <property type="protein sequence ID" value="MCG2614389.1"/>
    <property type="molecule type" value="Genomic_DNA"/>
</dbReference>
<dbReference type="PANTHER" id="PTHR34106">
    <property type="entry name" value="GLYCOSIDASE"/>
    <property type="match status" value="1"/>
</dbReference>
<keyword evidence="2 4" id="KW-0808">Transferase</keyword>
<dbReference type="RefSeq" id="WP_237870743.1">
    <property type="nucleotide sequence ID" value="NZ_JAKLTR010000004.1"/>
</dbReference>
<comment type="caution">
    <text evidence="5">The sequence shown here is derived from an EMBL/GenBank/DDBJ whole genome shotgun (WGS) entry which is preliminary data.</text>
</comment>
<accession>A0ABS9KPY5</accession>
<dbReference type="GO" id="GO:0016798">
    <property type="term" value="F:hydrolase activity, acting on glycosyl bonds"/>
    <property type="evidence" value="ECO:0007669"/>
    <property type="project" value="UniProtKB-KW"/>
</dbReference>
<dbReference type="HAMAP" id="MF_00928">
    <property type="entry name" value="Man_Glc_phosphorylase"/>
    <property type="match status" value="1"/>
</dbReference>
<dbReference type="InterPro" id="IPR023296">
    <property type="entry name" value="Glyco_hydro_beta-prop_sf"/>
</dbReference>
<keyword evidence="1 4" id="KW-0328">Glycosyltransferase</keyword>
<comment type="catalytic activity">
    <reaction evidence="4">
        <text>beta-D-mannosyl-(1-&gt;4)-D-glucose + phosphate = alpha-D-mannose 1-phosphate + D-glucose</text>
        <dbReference type="Rhea" id="RHEA:32531"/>
        <dbReference type="ChEBI" id="CHEBI:4167"/>
        <dbReference type="ChEBI" id="CHEBI:43474"/>
        <dbReference type="ChEBI" id="CHEBI:58409"/>
        <dbReference type="ChEBI" id="CHEBI:64351"/>
        <dbReference type="EC" id="2.4.1.281"/>
    </reaction>
</comment>
<keyword evidence="6" id="KW-1185">Reference proteome</keyword>
<comment type="similarity">
    <text evidence="3 4">Belongs to the glycosyl hydrolase 130 family.</text>
</comment>
<protein>
    <recommendedName>
        <fullName evidence="4">4-O-beta-D-mannosyl-D-glucose phosphorylase</fullName>
        <shortName evidence="4">MGP</shortName>
        <shortName evidence="4">Mannosylglucose phosphorylase</shortName>
        <ecNumber evidence="4">2.4.1.281</ecNumber>
    </recommendedName>
</protein>
<gene>
    <name evidence="5" type="ORF">LZZ85_08865</name>
</gene>
<dbReference type="InterPro" id="IPR028583">
    <property type="entry name" value="Man_Glc_phosphorylase"/>
</dbReference>
<keyword evidence="4" id="KW-0119">Carbohydrate metabolism</keyword>
<organism evidence="5 6">
    <name type="scientific">Terrimonas ginsenosidimutans</name>
    <dbReference type="NCBI Taxonomy" id="2908004"/>
    <lineage>
        <taxon>Bacteria</taxon>
        <taxon>Pseudomonadati</taxon>
        <taxon>Bacteroidota</taxon>
        <taxon>Chitinophagia</taxon>
        <taxon>Chitinophagales</taxon>
        <taxon>Chitinophagaceae</taxon>
        <taxon>Terrimonas</taxon>
    </lineage>
</organism>
<evidence type="ECO:0000256" key="2">
    <source>
        <dbReference type="ARBA" id="ARBA00022679"/>
    </source>
</evidence>
<keyword evidence="4" id="KW-0961">Cell wall biogenesis/degradation</keyword>
<dbReference type="SUPFAM" id="SSF75005">
    <property type="entry name" value="Arabinanase/levansucrase/invertase"/>
    <property type="match status" value="1"/>
</dbReference>
<reference evidence="5" key="1">
    <citation type="submission" date="2022-01" db="EMBL/GenBank/DDBJ databases">
        <authorList>
            <person name="Jo J.-H."/>
            <person name="Im W.-T."/>
        </authorList>
    </citation>
    <scope>NUCLEOTIDE SEQUENCE</scope>
    <source>
        <strain evidence="5">NA20</strain>
    </source>
</reference>
<dbReference type="Pfam" id="PF04041">
    <property type="entry name" value="Glyco_hydro_130"/>
    <property type="match status" value="1"/>
</dbReference>
<sequence>MRTDFFTRLSELEKRHDALLHQQNEEILPGNGIFKRYKHPILTAKHTPLFWRYDLNPQTNPHLMERFAINAVLNPGAIRRNGKYIIMARVEASDRKSFFAIAESTNGVDDFKFWDYPVNIPETDLPDTNIYDIRLVQHEDGWIYGLFCTERRDPSASEADQSAAVAQCGIARTKDLISWDRLQDLKTPSPQQRNVVLHPEFVNGKYAFYTRPQDSFINAGSGGGIGFGLSESIEQAQVDKETVIDRKIYHTVYEAKNGAGPAPIKTNHGWLHLAHGVRNTAAGLRYVLYMFMTDLNDLTHVTHKPAGYFLAPEGDERTGDVSNVVFSNGWIADDDGTVYIYYASSDTRIHVAVSTIDKLLDYVMNTAPDGFSSAETVRTLTELIDKNQSQSLVNVANPARNENGVKP</sequence>
<keyword evidence="5" id="KW-0326">Glycosidase</keyword>
<dbReference type="Proteomes" id="UP001165367">
    <property type="component" value="Unassembled WGS sequence"/>
</dbReference>
<name>A0ABS9KPY5_9BACT</name>
<dbReference type="PANTHER" id="PTHR34106:SF1">
    <property type="entry name" value="1,4-BETA-MANNOSYL-N-ACETYLGLUCOSAMINE PHOSPHORYLASE"/>
    <property type="match status" value="1"/>
</dbReference>
<dbReference type="EC" id="2.4.1.281" evidence="4"/>
<dbReference type="Gene3D" id="2.115.10.20">
    <property type="entry name" value="Glycosyl hydrolase domain, family 43"/>
    <property type="match status" value="1"/>
</dbReference>
<evidence type="ECO:0000256" key="4">
    <source>
        <dbReference type="HAMAP-Rule" id="MF_00928"/>
    </source>
</evidence>
<evidence type="ECO:0000256" key="3">
    <source>
        <dbReference type="ARBA" id="ARBA00024356"/>
    </source>
</evidence>
<dbReference type="PIRSF" id="PIRSF016202">
    <property type="entry name" value="PH1107"/>
    <property type="match status" value="1"/>
</dbReference>
<proteinExistence type="inferred from homology"/>